<protein>
    <submittedName>
        <fullName evidence="2">TfoX/Sxy family protein</fullName>
    </submittedName>
</protein>
<evidence type="ECO:0000313" key="2">
    <source>
        <dbReference type="EMBL" id="MCW3482644.1"/>
    </source>
</evidence>
<organism evidence="2 3">
    <name type="scientific">Chitinophaga nivalis</name>
    <dbReference type="NCBI Taxonomy" id="2991709"/>
    <lineage>
        <taxon>Bacteria</taxon>
        <taxon>Pseudomonadati</taxon>
        <taxon>Bacteroidota</taxon>
        <taxon>Chitinophagia</taxon>
        <taxon>Chitinophagales</taxon>
        <taxon>Chitinophagaceae</taxon>
        <taxon>Chitinophaga</taxon>
    </lineage>
</organism>
<keyword evidence="3" id="KW-1185">Reference proteome</keyword>
<evidence type="ECO:0000313" key="3">
    <source>
        <dbReference type="Proteomes" id="UP001207742"/>
    </source>
</evidence>
<dbReference type="Gene3D" id="3.30.1460.30">
    <property type="entry name" value="YgaC/TfoX-N like chaperone"/>
    <property type="match status" value="1"/>
</dbReference>
<dbReference type="SUPFAM" id="SSF159894">
    <property type="entry name" value="YgaC/TfoX-N like"/>
    <property type="match status" value="1"/>
</dbReference>
<reference evidence="2 3" key="1">
    <citation type="submission" date="2022-10" db="EMBL/GenBank/DDBJ databases">
        <title>Chitinophaga nivalis PC15 sp. nov., isolated from Pyeongchang county, South Korea.</title>
        <authorList>
            <person name="Trinh H.N."/>
        </authorList>
    </citation>
    <scope>NUCLEOTIDE SEQUENCE [LARGE SCALE GENOMIC DNA]</scope>
    <source>
        <strain evidence="2 3">PC14</strain>
    </source>
</reference>
<gene>
    <name evidence="2" type="ORF">OL497_01985</name>
</gene>
<dbReference type="Proteomes" id="UP001207742">
    <property type="component" value="Unassembled WGS sequence"/>
</dbReference>
<comment type="caution">
    <text evidence="2">The sequence shown here is derived from an EMBL/GenBank/DDBJ whole genome shotgun (WGS) entry which is preliminary data.</text>
</comment>
<feature type="domain" description="TfoX N-terminal" evidence="1">
    <location>
        <begin position="16"/>
        <end position="106"/>
    </location>
</feature>
<sequence>MNMTEEQLLSWIKRAMQPVGKITINAVTEGHHIYCDGVQFALVDKGVIWFKSDDESDLVWDAAGSSTLSNTRKDGTMVYLHYRSAPDDAYDDEKGMRKWAKQGIAAGKRAKMK</sequence>
<dbReference type="EMBL" id="JAPDNS010000001">
    <property type="protein sequence ID" value="MCW3482644.1"/>
    <property type="molecule type" value="Genomic_DNA"/>
</dbReference>
<name>A0ABT3IFB3_9BACT</name>
<proteinExistence type="predicted"/>
<accession>A0ABT3IFB3</accession>
<dbReference type="InterPro" id="IPR007076">
    <property type="entry name" value="TfoX_N"/>
</dbReference>
<evidence type="ECO:0000259" key="1">
    <source>
        <dbReference type="Pfam" id="PF04993"/>
    </source>
</evidence>
<dbReference type="RefSeq" id="WP_264727225.1">
    <property type="nucleotide sequence ID" value="NZ_JAPDNR010000001.1"/>
</dbReference>
<dbReference type="Pfam" id="PF04993">
    <property type="entry name" value="TfoX_N"/>
    <property type="match status" value="1"/>
</dbReference>